<keyword evidence="1" id="KW-0067">ATP-binding</keyword>
<evidence type="ECO:0000313" key="1">
    <source>
        <dbReference type="EMBL" id="OWY99188.1"/>
    </source>
</evidence>
<sequence>MEPNEIHQTLHISGRGLQSNLSATHTRVDSLCGKPSNSFGRYEHGGISRFGFSNLALQPHPQRKPIKTDRFFRLCTRHPDATERLLYKDVPTKYRWDNKKWKPYKKYVHSIGRIVHVSPQDPDRYYLRLLLCHRRSPKSYEDLRGIGDIVYPTFRDAAFALGYLEDDQEWSQCLTEAAAERCLINCASPLQ</sequence>
<reference evidence="2" key="1">
    <citation type="submission" date="2017-03" db="EMBL/GenBank/DDBJ databases">
        <title>Phytopthora megakarya and P. palmivora, two closely related causual agents of cacao black pod achieved similar genome size and gene model numbers by different mechanisms.</title>
        <authorList>
            <person name="Ali S."/>
            <person name="Shao J."/>
            <person name="Larry D.J."/>
            <person name="Kronmiller B."/>
            <person name="Shen D."/>
            <person name="Strem M.D."/>
            <person name="Melnick R.L."/>
            <person name="Guiltinan M.J."/>
            <person name="Tyler B.M."/>
            <person name="Meinhardt L.W."/>
            <person name="Bailey B.A."/>
        </authorList>
    </citation>
    <scope>NUCLEOTIDE SEQUENCE [LARGE SCALE GENOMIC DNA]</scope>
    <source>
        <strain evidence="2">zdho120</strain>
    </source>
</reference>
<name>A0A225V2I5_9STRA</name>
<keyword evidence="1" id="KW-0347">Helicase</keyword>
<gene>
    <name evidence="1" type="ORF">PHMEG_00029855</name>
</gene>
<dbReference type="Proteomes" id="UP000198211">
    <property type="component" value="Unassembled WGS sequence"/>
</dbReference>
<evidence type="ECO:0000313" key="2">
    <source>
        <dbReference type="Proteomes" id="UP000198211"/>
    </source>
</evidence>
<dbReference type="AlphaFoldDB" id="A0A225V2I5"/>
<dbReference type="OrthoDB" id="1751583at2759"/>
<proteinExistence type="predicted"/>
<dbReference type="GO" id="GO:0004386">
    <property type="term" value="F:helicase activity"/>
    <property type="evidence" value="ECO:0007669"/>
    <property type="project" value="UniProtKB-KW"/>
</dbReference>
<keyword evidence="2" id="KW-1185">Reference proteome</keyword>
<keyword evidence="1" id="KW-0547">Nucleotide-binding</keyword>
<dbReference type="STRING" id="4795.A0A225V2I5"/>
<organism evidence="1 2">
    <name type="scientific">Phytophthora megakarya</name>
    <dbReference type="NCBI Taxonomy" id="4795"/>
    <lineage>
        <taxon>Eukaryota</taxon>
        <taxon>Sar</taxon>
        <taxon>Stramenopiles</taxon>
        <taxon>Oomycota</taxon>
        <taxon>Peronosporomycetes</taxon>
        <taxon>Peronosporales</taxon>
        <taxon>Peronosporaceae</taxon>
        <taxon>Phytophthora</taxon>
    </lineage>
</organism>
<keyword evidence="1" id="KW-0378">Hydrolase</keyword>
<comment type="caution">
    <text evidence="1">The sequence shown here is derived from an EMBL/GenBank/DDBJ whole genome shotgun (WGS) entry which is preliminary data.</text>
</comment>
<protein>
    <submittedName>
        <fullName evidence="1">Helitron helicase</fullName>
    </submittedName>
</protein>
<accession>A0A225V2I5</accession>
<dbReference type="PANTHER" id="PTHR10492">
    <property type="match status" value="1"/>
</dbReference>
<dbReference type="EMBL" id="NBNE01008715">
    <property type="protein sequence ID" value="OWY99188.1"/>
    <property type="molecule type" value="Genomic_DNA"/>
</dbReference>
<dbReference type="PANTHER" id="PTHR10492:SF57">
    <property type="entry name" value="ATP-DEPENDENT DNA HELICASE"/>
    <property type="match status" value="1"/>
</dbReference>